<evidence type="ECO:0000256" key="1">
    <source>
        <dbReference type="SAM" id="Phobius"/>
    </source>
</evidence>
<dbReference type="EMBL" id="JXST01000018">
    <property type="protein sequence ID" value="KIU16283.1"/>
    <property type="molecule type" value="Genomic_DNA"/>
</dbReference>
<proteinExistence type="predicted"/>
<accession>A0A0D1J3T2</accession>
<keyword evidence="1" id="KW-0812">Transmembrane</keyword>
<protein>
    <submittedName>
        <fullName evidence="2">Uncharacterized protein</fullName>
    </submittedName>
</protein>
<feature type="transmembrane region" description="Helical" evidence="1">
    <location>
        <begin position="34"/>
        <end position="55"/>
    </location>
</feature>
<keyword evidence="1" id="KW-0472">Membrane</keyword>
<organism evidence="2 3">
    <name type="scientific">Mycolicibacterium llatzerense</name>
    <dbReference type="NCBI Taxonomy" id="280871"/>
    <lineage>
        <taxon>Bacteria</taxon>
        <taxon>Bacillati</taxon>
        <taxon>Actinomycetota</taxon>
        <taxon>Actinomycetes</taxon>
        <taxon>Mycobacteriales</taxon>
        <taxon>Mycobacteriaceae</taxon>
        <taxon>Mycolicibacterium</taxon>
    </lineage>
</organism>
<keyword evidence="1" id="KW-1133">Transmembrane helix</keyword>
<reference evidence="2 3" key="1">
    <citation type="submission" date="2015-01" db="EMBL/GenBank/DDBJ databases">
        <title>Genome sequence of Mycobacterium llatzerense and Mycobacterium immunogenum recovered from brain abscess.</title>
        <authorList>
            <person name="Greninger A.L."/>
            <person name="Langelier C."/>
            <person name="Cunningham G."/>
            <person name="Chiu C.Y."/>
            <person name="Miller S."/>
        </authorList>
    </citation>
    <scope>NUCLEOTIDE SEQUENCE [LARGE SCALE GENOMIC DNA]</scope>
    <source>
        <strain evidence="2 3">CLUC14</strain>
    </source>
</reference>
<dbReference type="Proteomes" id="UP000032221">
    <property type="component" value="Unassembled WGS sequence"/>
</dbReference>
<evidence type="ECO:0000313" key="3">
    <source>
        <dbReference type="Proteomes" id="UP000032221"/>
    </source>
</evidence>
<sequence>MPAKEIGPPGYFGLLVGSLPLLSDFCCCARRFGLGFLLCGIPLRLTFVLLSLALADKVVATRHGAGDLFDFALDTLDYSLETLFRTTIVFTHSVSPRLVSPT</sequence>
<evidence type="ECO:0000313" key="2">
    <source>
        <dbReference type="EMBL" id="KIU16283.1"/>
    </source>
</evidence>
<gene>
    <name evidence="2" type="ORF">TL10_14075</name>
</gene>
<comment type="caution">
    <text evidence="2">The sequence shown here is derived from an EMBL/GenBank/DDBJ whole genome shotgun (WGS) entry which is preliminary data.</text>
</comment>
<name>A0A0D1J3T2_9MYCO</name>
<dbReference type="AlphaFoldDB" id="A0A0D1J3T2"/>
<keyword evidence="3" id="KW-1185">Reference proteome</keyword>